<gene>
    <name evidence="1" type="ORF">C7K25_14470</name>
</gene>
<evidence type="ECO:0000313" key="1">
    <source>
        <dbReference type="EMBL" id="MDJ1372550.1"/>
    </source>
</evidence>
<accession>A0ABT7CBL7</accession>
<name>A0ABT7CBL7_9MICO</name>
<sequence length="205" mass="22890">MPDNDRMRWDELFDDLAGQFDAGLEEERRRAAIDEERLRVTRLTLRDRLGALDAYLAADERIGLQLHTGERVEIRPVEFGADWFGADLVGVVRSYGACIVPLAGIAAVLLTRDQISRSLEPLPDRPGSVAGRLGLSIPLRDLARRRAHCEITTVTGTCYGTIDRVGRDHIDVATHDVDVPRRQSQISSIRLIPLSDVTLIRIQTD</sequence>
<organism evidence="1 2">
    <name type="scientific">Gulosibacter molinativorax</name>
    <dbReference type="NCBI Taxonomy" id="256821"/>
    <lineage>
        <taxon>Bacteria</taxon>
        <taxon>Bacillati</taxon>
        <taxon>Actinomycetota</taxon>
        <taxon>Actinomycetes</taxon>
        <taxon>Micrococcales</taxon>
        <taxon>Microbacteriaceae</taxon>
        <taxon>Gulosibacter</taxon>
    </lineage>
</organism>
<evidence type="ECO:0000313" key="2">
    <source>
        <dbReference type="Proteomes" id="UP001170379"/>
    </source>
</evidence>
<reference evidence="1" key="1">
    <citation type="submission" date="2018-03" db="EMBL/GenBank/DDBJ databases">
        <authorList>
            <person name="Nunes O.C."/>
            <person name="Lopes A.R."/>
            <person name="Froufe H."/>
            <person name="Munoz-Merida A."/>
            <person name="Barroso C."/>
            <person name="Egas C."/>
        </authorList>
    </citation>
    <scope>NUCLEOTIDE SEQUENCE</scope>
    <source>
        <strain evidence="1">ON4</strain>
    </source>
</reference>
<dbReference type="Proteomes" id="UP001170379">
    <property type="component" value="Unassembled WGS sequence"/>
</dbReference>
<comment type="caution">
    <text evidence="1">The sequence shown here is derived from an EMBL/GenBank/DDBJ whole genome shotgun (WGS) entry which is preliminary data.</text>
</comment>
<protein>
    <submittedName>
        <fullName evidence="1">Uncharacterized protein</fullName>
    </submittedName>
</protein>
<dbReference type="EMBL" id="PXVD01000030">
    <property type="protein sequence ID" value="MDJ1372550.1"/>
    <property type="molecule type" value="Genomic_DNA"/>
</dbReference>
<reference evidence="1" key="2">
    <citation type="journal article" date="2022" name="Sci. Rep.">
        <title>In silico prediction of the enzymes involved in the degradation of the herbicide molinate by Gulosibacter molinativorax ON4T.</title>
        <authorList>
            <person name="Lopes A.R."/>
            <person name="Bunin E."/>
            <person name="Viana A.T."/>
            <person name="Froufe H."/>
            <person name="Munoz-Merida A."/>
            <person name="Pinho D."/>
            <person name="Figueiredo J."/>
            <person name="Barroso C."/>
            <person name="Vaz-Moreira I."/>
            <person name="Bellanger X."/>
            <person name="Egas C."/>
            <person name="Nunes O.C."/>
        </authorList>
    </citation>
    <scope>NUCLEOTIDE SEQUENCE</scope>
    <source>
        <strain evidence="1">ON4</strain>
    </source>
</reference>
<proteinExistence type="predicted"/>
<keyword evidence="2" id="KW-1185">Reference proteome</keyword>